<dbReference type="RefSeq" id="WP_039740056.1">
    <property type="nucleotide sequence ID" value="NZ_JTCM02000107.1"/>
</dbReference>
<evidence type="ECO:0000256" key="1">
    <source>
        <dbReference type="SAM" id="Phobius"/>
    </source>
</evidence>
<gene>
    <name evidence="2" type="ORF">PI95_028565</name>
</gene>
<keyword evidence="3" id="KW-1185">Reference proteome</keyword>
<evidence type="ECO:0000313" key="3">
    <source>
        <dbReference type="Proteomes" id="UP000031549"/>
    </source>
</evidence>
<accession>A0A846HG73</accession>
<keyword evidence="1" id="KW-1133">Transmembrane helix</keyword>
<dbReference type="Proteomes" id="UP000031549">
    <property type="component" value="Unassembled WGS sequence"/>
</dbReference>
<feature type="transmembrane region" description="Helical" evidence="1">
    <location>
        <begin position="105"/>
        <end position="124"/>
    </location>
</feature>
<feature type="transmembrane region" description="Helical" evidence="1">
    <location>
        <begin position="76"/>
        <end position="99"/>
    </location>
</feature>
<keyword evidence="1" id="KW-0812">Transmembrane</keyword>
<sequence>MRRFSVFTLLYLAAAICLTAIAFKQPDSTPSLKKTLLVNAGLLYLFALLSTFRFWHQAVLNSQRRLREQPGWRQKLTAIAPGLIIAVTIVSCIFTVLTDRQTTDVIPQAVSGLTVILLCVEWLFTRHQI</sequence>
<proteinExistence type="predicted"/>
<feature type="transmembrane region" description="Helical" evidence="1">
    <location>
        <begin position="38"/>
        <end position="55"/>
    </location>
</feature>
<dbReference type="AlphaFoldDB" id="A0A846HG73"/>
<reference evidence="2 3" key="1">
    <citation type="journal article" date="2015" name="Genome Announc.">
        <title>Draft Genome Sequence of Cyanobacterium Hassallia byssoidea Strain VB512170, Isolated from Monuments in India.</title>
        <authorList>
            <person name="Singh D."/>
            <person name="Chandrababunaidu M.M."/>
            <person name="Panda A."/>
            <person name="Sen D."/>
            <person name="Bhattacharyya S."/>
            <person name="Adhikary S.P."/>
            <person name="Tripathy S."/>
        </authorList>
    </citation>
    <scope>NUCLEOTIDE SEQUENCE [LARGE SCALE GENOMIC DNA]</scope>
    <source>
        <strain evidence="2 3">VB512170</strain>
    </source>
</reference>
<protein>
    <submittedName>
        <fullName evidence="2">Uncharacterized protein</fullName>
    </submittedName>
</protein>
<organism evidence="2 3">
    <name type="scientific">Hassallia byssoidea VB512170</name>
    <dbReference type="NCBI Taxonomy" id="1304833"/>
    <lineage>
        <taxon>Bacteria</taxon>
        <taxon>Bacillati</taxon>
        <taxon>Cyanobacteriota</taxon>
        <taxon>Cyanophyceae</taxon>
        <taxon>Nostocales</taxon>
        <taxon>Tolypothrichaceae</taxon>
        <taxon>Hassallia</taxon>
    </lineage>
</organism>
<name>A0A846HG73_9CYAN</name>
<comment type="caution">
    <text evidence="2">The sequence shown here is derived from an EMBL/GenBank/DDBJ whole genome shotgun (WGS) entry which is preliminary data.</text>
</comment>
<keyword evidence="1" id="KW-0472">Membrane</keyword>
<evidence type="ECO:0000313" key="2">
    <source>
        <dbReference type="EMBL" id="NEU76362.1"/>
    </source>
</evidence>
<dbReference type="EMBL" id="JTCM02000107">
    <property type="protein sequence ID" value="NEU76362.1"/>
    <property type="molecule type" value="Genomic_DNA"/>
</dbReference>